<gene>
    <name evidence="10" type="ORF">DGYR_LOCUS6002</name>
</gene>
<feature type="transmembrane region" description="Helical" evidence="8">
    <location>
        <begin position="306"/>
        <end position="328"/>
    </location>
</feature>
<evidence type="ECO:0000256" key="4">
    <source>
        <dbReference type="ARBA" id="ARBA00022692"/>
    </source>
</evidence>
<evidence type="ECO:0000256" key="5">
    <source>
        <dbReference type="ARBA" id="ARBA00022989"/>
    </source>
</evidence>
<dbReference type="NCBIfam" id="TIGR00879">
    <property type="entry name" value="SP"/>
    <property type="match status" value="1"/>
</dbReference>
<feature type="transmembrane region" description="Helical" evidence="8">
    <location>
        <begin position="472"/>
        <end position="490"/>
    </location>
</feature>
<comment type="similarity">
    <text evidence="2 7">Belongs to the major facilitator superfamily. Sugar transporter (TC 2.A.1.1) family.</text>
</comment>
<accession>A0A7I8VSB0</accession>
<feature type="transmembrane region" description="Helical" evidence="8">
    <location>
        <begin position="182"/>
        <end position="203"/>
    </location>
</feature>
<evidence type="ECO:0000313" key="11">
    <source>
        <dbReference type="Proteomes" id="UP000549394"/>
    </source>
</evidence>
<dbReference type="InterPro" id="IPR020846">
    <property type="entry name" value="MFS_dom"/>
</dbReference>
<dbReference type="InterPro" id="IPR005829">
    <property type="entry name" value="Sugar_transporter_CS"/>
</dbReference>
<proteinExistence type="inferred from homology"/>
<dbReference type="OrthoDB" id="6339427at2759"/>
<dbReference type="GO" id="GO:0005366">
    <property type="term" value="F:myo-inositol:proton symporter activity"/>
    <property type="evidence" value="ECO:0007669"/>
    <property type="project" value="TreeGrafter"/>
</dbReference>
<sequence length="549" mass="60665">MDEGEEPLLQSESGIKYRANNSRFVYVLAFFSTIGGFLFGYDTGVVSGAMILLADVFKLHHVWQELIISVTVGAAAIFAMIGGVINEKFGRKRTILVASFVFTLGSLLLGVSFNKEMLLIGRIIVGIGIGLASMTVPMYIAECSPSNLRGYLVTLNNGAITFGQLAASIIDGLFSSVKPNGWRYMLGLAAIPAIIQFIGFFFLPESPRWLFARNRDDEAIAVLRQIRNANVDDEIHEIKTNIEEDKNVRTSRRFLLIQMLMDSTVRKALIVGCGLQLFQQLSGINTVMYYSATIIKMSGVEDEKKAIWLAAVTAAVNFLFTLVGIYLVEKIGRRLLTISSLVGVTFSLAFLGIGFQLSSIHSATVNNPIPDTHCSMYTSCTKCISAENCGYCYNSTFSTCLPYIKNSTSNLCQSKIGDTFKFNEDFCPTKYSWIALVGMIVYLIFFAPGMGPMPWTINAEIYPLWARSTGNAVATSVNWISNLIISMTFLSLTDAITKYGAFYLYTSFALIAIIFVSLFVPETKGKSLEEIQNVFKKSWTPCGSRRVNE</sequence>
<feature type="domain" description="Major facilitator superfamily (MFS) profile" evidence="9">
    <location>
        <begin position="28"/>
        <end position="524"/>
    </location>
</feature>
<dbReference type="PANTHER" id="PTHR48020:SF12">
    <property type="entry name" value="PROTON MYO-INOSITOL COTRANSPORTER"/>
    <property type="match status" value="1"/>
</dbReference>
<comment type="subcellular location">
    <subcellularLocation>
        <location evidence="1">Membrane</location>
        <topology evidence="1">Multi-pass membrane protein</topology>
    </subcellularLocation>
</comment>
<dbReference type="PROSITE" id="PS00217">
    <property type="entry name" value="SUGAR_TRANSPORT_2"/>
    <property type="match status" value="1"/>
</dbReference>
<dbReference type="InterPro" id="IPR003663">
    <property type="entry name" value="Sugar/inositol_transpt"/>
</dbReference>
<dbReference type="Gene3D" id="1.20.1250.20">
    <property type="entry name" value="MFS general substrate transporter like domains"/>
    <property type="match status" value="2"/>
</dbReference>
<evidence type="ECO:0000256" key="7">
    <source>
        <dbReference type="RuleBase" id="RU003346"/>
    </source>
</evidence>
<feature type="transmembrane region" description="Helical" evidence="8">
    <location>
        <begin position="502"/>
        <end position="520"/>
    </location>
</feature>
<dbReference type="SUPFAM" id="SSF103473">
    <property type="entry name" value="MFS general substrate transporter"/>
    <property type="match status" value="1"/>
</dbReference>
<protein>
    <recommendedName>
        <fullName evidence="9">Major facilitator superfamily (MFS) profile domain-containing protein</fullName>
    </recommendedName>
</protein>
<dbReference type="InterPro" id="IPR036259">
    <property type="entry name" value="MFS_trans_sf"/>
</dbReference>
<feature type="transmembrane region" description="Helical" evidence="8">
    <location>
        <begin position="66"/>
        <end position="85"/>
    </location>
</feature>
<keyword evidence="3 7" id="KW-0813">Transport</keyword>
<keyword evidence="5 8" id="KW-1133">Transmembrane helix</keyword>
<feature type="transmembrane region" description="Helical" evidence="8">
    <location>
        <begin position="268"/>
        <end position="291"/>
    </location>
</feature>
<evidence type="ECO:0000313" key="10">
    <source>
        <dbReference type="EMBL" id="CAD5117480.1"/>
    </source>
</evidence>
<dbReference type="Proteomes" id="UP000549394">
    <property type="component" value="Unassembled WGS sequence"/>
</dbReference>
<comment type="caution">
    <text evidence="10">The sequence shown here is derived from an EMBL/GenBank/DDBJ whole genome shotgun (WGS) entry which is preliminary data.</text>
</comment>
<dbReference type="PRINTS" id="PR00171">
    <property type="entry name" value="SUGRTRNSPORT"/>
</dbReference>
<dbReference type="CDD" id="cd17360">
    <property type="entry name" value="MFS_HMIT_like"/>
    <property type="match status" value="1"/>
</dbReference>
<reference evidence="10 11" key="1">
    <citation type="submission" date="2020-08" db="EMBL/GenBank/DDBJ databases">
        <authorList>
            <person name="Hejnol A."/>
        </authorList>
    </citation>
    <scope>NUCLEOTIDE SEQUENCE [LARGE SCALE GENOMIC DNA]</scope>
</reference>
<keyword evidence="11" id="KW-1185">Reference proteome</keyword>
<feature type="transmembrane region" description="Helical" evidence="8">
    <location>
        <begin position="119"/>
        <end position="140"/>
    </location>
</feature>
<dbReference type="InterPro" id="IPR050814">
    <property type="entry name" value="Myo-inositol_Transporter"/>
</dbReference>
<keyword evidence="4 8" id="KW-0812">Transmembrane</keyword>
<dbReference type="PROSITE" id="PS50850">
    <property type="entry name" value="MFS"/>
    <property type="match status" value="1"/>
</dbReference>
<dbReference type="Pfam" id="PF00083">
    <property type="entry name" value="Sugar_tr"/>
    <property type="match status" value="2"/>
</dbReference>
<organism evidence="10 11">
    <name type="scientific">Dimorphilus gyrociliatus</name>
    <dbReference type="NCBI Taxonomy" id="2664684"/>
    <lineage>
        <taxon>Eukaryota</taxon>
        <taxon>Metazoa</taxon>
        <taxon>Spiralia</taxon>
        <taxon>Lophotrochozoa</taxon>
        <taxon>Annelida</taxon>
        <taxon>Polychaeta</taxon>
        <taxon>Polychaeta incertae sedis</taxon>
        <taxon>Dinophilidae</taxon>
        <taxon>Dimorphilus</taxon>
    </lineage>
</organism>
<dbReference type="PANTHER" id="PTHR48020">
    <property type="entry name" value="PROTON MYO-INOSITOL COTRANSPORTER"/>
    <property type="match status" value="1"/>
</dbReference>
<evidence type="ECO:0000256" key="1">
    <source>
        <dbReference type="ARBA" id="ARBA00004141"/>
    </source>
</evidence>
<feature type="transmembrane region" description="Helical" evidence="8">
    <location>
        <begin position="431"/>
        <end position="451"/>
    </location>
</feature>
<evidence type="ECO:0000256" key="3">
    <source>
        <dbReference type="ARBA" id="ARBA00022448"/>
    </source>
</evidence>
<dbReference type="EMBL" id="CAJFCJ010000007">
    <property type="protein sequence ID" value="CAD5117480.1"/>
    <property type="molecule type" value="Genomic_DNA"/>
</dbReference>
<evidence type="ECO:0000256" key="8">
    <source>
        <dbReference type="SAM" id="Phobius"/>
    </source>
</evidence>
<dbReference type="GO" id="GO:0016324">
    <property type="term" value="C:apical plasma membrane"/>
    <property type="evidence" value="ECO:0007669"/>
    <property type="project" value="TreeGrafter"/>
</dbReference>
<feature type="transmembrane region" description="Helical" evidence="8">
    <location>
        <begin position="335"/>
        <end position="357"/>
    </location>
</feature>
<keyword evidence="6 8" id="KW-0472">Membrane</keyword>
<evidence type="ECO:0000259" key="9">
    <source>
        <dbReference type="PROSITE" id="PS50850"/>
    </source>
</evidence>
<feature type="transmembrane region" description="Helical" evidence="8">
    <location>
        <begin position="24"/>
        <end position="54"/>
    </location>
</feature>
<feature type="transmembrane region" description="Helical" evidence="8">
    <location>
        <begin position="152"/>
        <end position="170"/>
    </location>
</feature>
<dbReference type="PROSITE" id="PS00216">
    <property type="entry name" value="SUGAR_TRANSPORT_1"/>
    <property type="match status" value="1"/>
</dbReference>
<dbReference type="InterPro" id="IPR005828">
    <property type="entry name" value="MFS_sugar_transport-like"/>
</dbReference>
<feature type="transmembrane region" description="Helical" evidence="8">
    <location>
        <begin position="94"/>
        <end position="113"/>
    </location>
</feature>
<evidence type="ECO:0000256" key="6">
    <source>
        <dbReference type="ARBA" id="ARBA00023136"/>
    </source>
</evidence>
<evidence type="ECO:0000256" key="2">
    <source>
        <dbReference type="ARBA" id="ARBA00010992"/>
    </source>
</evidence>
<name>A0A7I8VSB0_9ANNE</name>
<dbReference type="AlphaFoldDB" id="A0A7I8VSB0"/>
<dbReference type="FunFam" id="1.20.1250.20:FF:000177">
    <property type="entry name" value="proton myo-inositol cotransporter isoform X1"/>
    <property type="match status" value="1"/>
</dbReference>